<keyword evidence="3" id="KW-1185">Reference proteome</keyword>
<evidence type="ECO:0000313" key="3">
    <source>
        <dbReference type="Proteomes" id="UP000692954"/>
    </source>
</evidence>
<comment type="caution">
    <text evidence="2">The sequence shown here is derived from an EMBL/GenBank/DDBJ whole genome shotgun (WGS) entry which is preliminary data.</text>
</comment>
<organism evidence="2 3">
    <name type="scientific">Paramecium sonneborni</name>
    <dbReference type="NCBI Taxonomy" id="65129"/>
    <lineage>
        <taxon>Eukaryota</taxon>
        <taxon>Sar</taxon>
        <taxon>Alveolata</taxon>
        <taxon>Ciliophora</taxon>
        <taxon>Intramacronucleata</taxon>
        <taxon>Oligohymenophorea</taxon>
        <taxon>Peniculida</taxon>
        <taxon>Parameciidae</taxon>
        <taxon>Paramecium</taxon>
    </lineage>
</organism>
<dbReference type="Proteomes" id="UP000692954">
    <property type="component" value="Unassembled WGS sequence"/>
</dbReference>
<sequence>MNIGKSQQTGNGQVLMQFILFLVNYLQIQFLLSIYEITLEGEVIVQSQKYIKAPSSNMEIIQQGLSCQHFGLLGDQQSQEQREKSNLNKYFLQQSQQKLQELFKKKLAAKCSQLADALKNRLQNKYYETVAPGKNYNLIQRL</sequence>
<reference evidence="2" key="1">
    <citation type="submission" date="2021-01" db="EMBL/GenBank/DDBJ databases">
        <authorList>
            <consortium name="Genoscope - CEA"/>
            <person name="William W."/>
        </authorList>
    </citation>
    <scope>NUCLEOTIDE SEQUENCE</scope>
</reference>
<evidence type="ECO:0000313" key="2">
    <source>
        <dbReference type="EMBL" id="CAD8104472.1"/>
    </source>
</evidence>
<gene>
    <name evidence="1" type="ORF">PSON_ATCC_30995.1.T0820130</name>
    <name evidence="2" type="ORF">PSON_ATCC_30995.1.T0820133</name>
</gene>
<dbReference type="EMBL" id="CAJJDN010000082">
    <property type="protein sequence ID" value="CAD8104466.1"/>
    <property type="molecule type" value="Genomic_DNA"/>
</dbReference>
<dbReference type="EMBL" id="CAJJDN010000082">
    <property type="protein sequence ID" value="CAD8104472.1"/>
    <property type="molecule type" value="Genomic_DNA"/>
</dbReference>
<evidence type="ECO:0000313" key="1">
    <source>
        <dbReference type="EMBL" id="CAD8104466.1"/>
    </source>
</evidence>
<protein>
    <submittedName>
        <fullName evidence="2">Uncharacterized protein</fullName>
    </submittedName>
</protein>
<proteinExistence type="predicted"/>
<accession>A0A8S1PN78</accession>
<dbReference type="AlphaFoldDB" id="A0A8S1PN78"/>
<name>A0A8S1PN78_9CILI</name>